<dbReference type="SMART" id="SM01131">
    <property type="entry name" value="DHHA2"/>
    <property type="match status" value="1"/>
</dbReference>
<name>A0A146KF27_9EUKA</name>
<evidence type="ECO:0000256" key="5">
    <source>
        <dbReference type="ARBA" id="ARBA00023211"/>
    </source>
</evidence>
<dbReference type="PANTHER" id="PTHR12112">
    <property type="entry name" value="BNIP - RELATED"/>
    <property type="match status" value="1"/>
</dbReference>
<evidence type="ECO:0000256" key="7">
    <source>
        <dbReference type="ARBA" id="ARBA00047820"/>
    </source>
</evidence>
<dbReference type="GO" id="GO:0046872">
    <property type="term" value="F:metal ion binding"/>
    <property type="evidence" value="ECO:0007669"/>
    <property type="project" value="UniProtKB-KW"/>
</dbReference>
<protein>
    <recommendedName>
        <fullName evidence="2">inorganic diphosphatase</fullName>
        <ecNumber evidence="2">3.6.1.1</ecNumber>
    </recommendedName>
    <alternativeName>
        <fullName evidence="6">Pyrophosphate phospho-hydrolase</fullName>
    </alternativeName>
</protein>
<dbReference type="AlphaFoldDB" id="A0A146KF27"/>
<dbReference type="InterPro" id="IPR004097">
    <property type="entry name" value="DHHA2"/>
</dbReference>
<proteinExistence type="predicted"/>
<dbReference type="PANTHER" id="PTHR12112:SF22">
    <property type="entry name" value="MANGANESE-DEPENDENT INORGANIC PYROPHOSPHATASE-RELATED"/>
    <property type="match status" value="1"/>
</dbReference>
<dbReference type="GO" id="GO:0005737">
    <property type="term" value="C:cytoplasm"/>
    <property type="evidence" value="ECO:0007669"/>
    <property type="project" value="InterPro"/>
</dbReference>
<evidence type="ECO:0000259" key="8">
    <source>
        <dbReference type="SMART" id="SM01131"/>
    </source>
</evidence>
<gene>
    <name evidence="9" type="ORF">TPC1_12030</name>
</gene>
<dbReference type="SUPFAM" id="SSF54631">
    <property type="entry name" value="CBS-domain pair"/>
    <property type="match status" value="1"/>
</dbReference>
<evidence type="ECO:0000313" key="9">
    <source>
        <dbReference type="EMBL" id="JAP95087.1"/>
    </source>
</evidence>
<evidence type="ECO:0000256" key="6">
    <source>
        <dbReference type="ARBA" id="ARBA00032535"/>
    </source>
</evidence>
<dbReference type="EMBL" id="GDID01001519">
    <property type="protein sequence ID" value="JAP95087.1"/>
    <property type="molecule type" value="Transcribed_RNA"/>
</dbReference>
<organism evidence="9">
    <name type="scientific">Trepomonas sp. PC1</name>
    <dbReference type="NCBI Taxonomy" id="1076344"/>
    <lineage>
        <taxon>Eukaryota</taxon>
        <taxon>Metamonada</taxon>
        <taxon>Diplomonadida</taxon>
        <taxon>Hexamitidae</taxon>
        <taxon>Hexamitinae</taxon>
        <taxon>Trepomonas</taxon>
    </lineage>
</organism>
<comment type="cofactor">
    <cofactor evidence="1">
        <name>Mn(2+)</name>
        <dbReference type="ChEBI" id="CHEBI:29035"/>
    </cofactor>
</comment>
<dbReference type="Gene3D" id="3.90.1640.10">
    <property type="entry name" value="inorganic pyrophosphatase (n-terminal core)"/>
    <property type="match status" value="2"/>
</dbReference>
<dbReference type="InterPro" id="IPR038222">
    <property type="entry name" value="DHHA2_dom_sf"/>
</dbReference>
<evidence type="ECO:0000256" key="4">
    <source>
        <dbReference type="ARBA" id="ARBA00022801"/>
    </source>
</evidence>
<dbReference type="InterPro" id="IPR038763">
    <property type="entry name" value="DHH_sf"/>
</dbReference>
<comment type="catalytic activity">
    <reaction evidence="7">
        <text>diphosphate + H2O = 2 phosphate + H(+)</text>
        <dbReference type="Rhea" id="RHEA:24576"/>
        <dbReference type="ChEBI" id="CHEBI:15377"/>
        <dbReference type="ChEBI" id="CHEBI:15378"/>
        <dbReference type="ChEBI" id="CHEBI:33019"/>
        <dbReference type="ChEBI" id="CHEBI:43474"/>
        <dbReference type="EC" id="3.6.1.1"/>
    </reaction>
</comment>
<evidence type="ECO:0000256" key="2">
    <source>
        <dbReference type="ARBA" id="ARBA00012146"/>
    </source>
</evidence>
<dbReference type="SUPFAM" id="SSF64182">
    <property type="entry name" value="DHH phosphoesterases"/>
    <property type="match status" value="1"/>
</dbReference>
<keyword evidence="5" id="KW-0464">Manganese</keyword>
<evidence type="ECO:0000256" key="1">
    <source>
        <dbReference type="ARBA" id="ARBA00001936"/>
    </source>
</evidence>
<dbReference type="InterPro" id="IPR046342">
    <property type="entry name" value="CBS_dom_sf"/>
</dbReference>
<keyword evidence="4" id="KW-0378">Hydrolase</keyword>
<dbReference type="Pfam" id="PF01368">
    <property type="entry name" value="DHH"/>
    <property type="match status" value="1"/>
</dbReference>
<dbReference type="EC" id="3.6.1.1" evidence="2"/>
<dbReference type="Pfam" id="PF02833">
    <property type="entry name" value="DHHA2"/>
    <property type="match status" value="1"/>
</dbReference>
<evidence type="ECO:0000256" key="3">
    <source>
        <dbReference type="ARBA" id="ARBA00022723"/>
    </source>
</evidence>
<accession>A0A146KF27</accession>
<dbReference type="Gene3D" id="3.10.310.20">
    <property type="entry name" value="DHHA2 domain"/>
    <property type="match status" value="1"/>
</dbReference>
<dbReference type="InterPro" id="IPR001667">
    <property type="entry name" value="DDH_dom"/>
</dbReference>
<reference evidence="9" key="1">
    <citation type="submission" date="2015-07" db="EMBL/GenBank/DDBJ databases">
        <title>Adaptation to a free-living lifestyle via gene acquisitions in the diplomonad Trepomonas sp. PC1.</title>
        <authorList>
            <person name="Xu F."/>
            <person name="Jerlstrom-Hultqvist J."/>
            <person name="Kolisko M."/>
            <person name="Simpson A.G.B."/>
            <person name="Roger A.J."/>
            <person name="Svard S.G."/>
            <person name="Andersson J.O."/>
        </authorList>
    </citation>
    <scope>NUCLEOTIDE SEQUENCE</scope>
    <source>
        <strain evidence="9">PC1</strain>
    </source>
</reference>
<keyword evidence="3" id="KW-0479">Metal-binding</keyword>
<sequence>MPKGSITYVCGHKNPDTDSVCSAICYARLLTKVHQNKTYIPIAAGPLSDQTKFVLQECQQEQPQVITDISPQAKDLPDSGRVTLHKDDPLSTALLLHNKEQQMDYAVLDDDNTCMGVLQINDLISSFMRPNDESDLTFTWCTIQSLKKTLGAYIWLCPRDDKKLENFKIVVPTMDLDGFKIVSKDWTEERWRNSLFIIGYNPSVANYIVEQKAGVIVFTKSTKTVLNAQTGTVARKKSSENLTVLGDVQTEHINPLMSLLTSQENQTVIMTTELSVTASTILVKQAMPVHLLIKQDKLFMVKHTTKLRDIKERFAIHRQIHALAVVDSNNKFLNLLKRYDTDDLNLVNLILTDHNEIGQQINGSKSIGVNVVEIVDHHKMVIDEHQKIAKLTIKPVGCTCTIIYQQYIQKKQPIDKQTAKLLLSAIMTDTMTLNSVTTTEIDRQTVQKLELLAGISYQDLGQKIFSSAKGFAGDFMQVIRGDYKLFDAKQGKYGASQVEVGGFQTLTEEVLEQIKQTLVKIKEMDSLFLVCCLVTDVQTNSSILMINGPAGLQGVMGYQKWQNYDWCYNCPGVMSRKKQLIPHLSNALNALE</sequence>
<dbReference type="GO" id="GO:0004427">
    <property type="term" value="F:inorganic diphosphate phosphatase activity"/>
    <property type="evidence" value="ECO:0007669"/>
    <property type="project" value="UniProtKB-EC"/>
</dbReference>
<feature type="domain" description="DHHA2" evidence="8">
    <location>
        <begin position="461"/>
        <end position="588"/>
    </location>
</feature>